<proteinExistence type="inferred from homology"/>
<feature type="domain" description="Helicase ATP-binding" evidence="9">
    <location>
        <begin position="36"/>
        <end position="209"/>
    </location>
</feature>
<dbReference type="GO" id="GO:0005524">
    <property type="term" value="F:ATP binding"/>
    <property type="evidence" value="ECO:0007669"/>
    <property type="project" value="UniProtKB-KW"/>
</dbReference>
<comment type="similarity">
    <text evidence="5 7">Belongs to the DEAD box helicase family.</text>
</comment>
<dbReference type="SMART" id="SM00490">
    <property type="entry name" value="HELICc"/>
    <property type="match status" value="1"/>
</dbReference>
<dbReference type="PROSITE" id="PS51192">
    <property type="entry name" value="HELICASE_ATP_BIND_1"/>
    <property type="match status" value="1"/>
</dbReference>
<dbReference type="InterPro" id="IPR011545">
    <property type="entry name" value="DEAD/DEAH_box_helicase_dom"/>
</dbReference>
<evidence type="ECO:0000256" key="6">
    <source>
        <dbReference type="PROSITE-ProRule" id="PRU00552"/>
    </source>
</evidence>
<organism evidence="12 13">
    <name type="scientific">Motiliproteus coralliicola</name>
    <dbReference type="NCBI Taxonomy" id="2283196"/>
    <lineage>
        <taxon>Bacteria</taxon>
        <taxon>Pseudomonadati</taxon>
        <taxon>Pseudomonadota</taxon>
        <taxon>Gammaproteobacteria</taxon>
        <taxon>Oceanospirillales</taxon>
        <taxon>Oceanospirillaceae</taxon>
        <taxon>Motiliproteus</taxon>
    </lineage>
</organism>
<keyword evidence="3 7" id="KW-0347">Helicase</keyword>
<name>A0A369WF00_9GAMM</name>
<evidence type="ECO:0000256" key="4">
    <source>
        <dbReference type="ARBA" id="ARBA00022840"/>
    </source>
</evidence>
<dbReference type="PROSITE" id="PS51195">
    <property type="entry name" value="Q_MOTIF"/>
    <property type="match status" value="1"/>
</dbReference>
<evidence type="ECO:0000256" key="2">
    <source>
        <dbReference type="ARBA" id="ARBA00022801"/>
    </source>
</evidence>
<keyword evidence="1 7" id="KW-0547">Nucleotide-binding</keyword>
<dbReference type="InterPro" id="IPR001650">
    <property type="entry name" value="Helicase_C-like"/>
</dbReference>
<feature type="region of interest" description="Disordered" evidence="8">
    <location>
        <begin position="382"/>
        <end position="462"/>
    </location>
</feature>
<evidence type="ECO:0000259" key="10">
    <source>
        <dbReference type="PROSITE" id="PS51194"/>
    </source>
</evidence>
<dbReference type="Gene3D" id="3.40.50.300">
    <property type="entry name" value="P-loop containing nucleotide triphosphate hydrolases"/>
    <property type="match status" value="2"/>
</dbReference>
<keyword evidence="13" id="KW-1185">Reference proteome</keyword>
<evidence type="ECO:0000256" key="1">
    <source>
        <dbReference type="ARBA" id="ARBA00022741"/>
    </source>
</evidence>
<dbReference type="GO" id="GO:0003676">
    <property type="term" value="F:nucleic acid binding"/>
    <property type="evidence" value="ECO:0007669"/>
    <property type="project" value="InterPro"/>
</dbReference>
<dbReference type="PROSITE" id="PS00039">
    <property type="entry name" value="DEAD_ATP_HELICASE"/>
    <property type="match status" value="1"/>
</dbReference>
<sequence>MRGIYVFSDLSLHERLQKALAELNLQQPTEVQQQAIPKALDGRDLLISAETGSGKTAAYLLPSLHRFLATDAPKSGTRGLVLLPTRELARQVFKQFKQLSAFTHLQAGLITGGDDFKYQRSIFRKNPELIIATPGRMLEHIKRNSCDLSDLEVLVLDEADRMLDLGFAEDVLAIAENCRAERQTLLLSATLKTKGLMQVVDRVLRDPEELILSGARDQHGNICQQIVLADDRTHKERLLYRLLEKEQYNKVIVFTNTKAQAERLGGAIRYRRHRAGVLQGDMTQDERNKVMDWMRRGNINILVATDVAARGLDISGVDLVINFDMARSGDEHVHRVGRTGRAGESGLAVSLISASEWNLMASIERYLRLQFERRVVPGLEGKYKGPAKLKSSGKAAGIGKRTKGRGDKRRGESEAGAKKPKQRLRDQKSIGKRRKPSGNKPAGDQAGSGALGDGLAPFTKRR</sequence>
<reference evidence="12 13" key="1">
    <citation type="submission" date="2018-07" db="EMBL/GenBank/DDBJ databases">
        <title>Motiliproteus coralliicola sp. nov., a bacterium isolated from Coral.</title>
        <authorList>
            <person name="Wang G."/>
        </authorList>
    </citation>
    <scope>NUCLEOTIDE SEQUENCE [LARGE SCALE GENOMIC DNA]</scope>
    <source>
        <strain evidence="12 13">C34</strain>
    </source>
</reference>
<dbReference type="PANTHER" id="PTHR47959">
    <property type="entry name" value="ATP-DEPENDENT RNA HELICASE RHLE-RELATED"/>
    <property type="match status" value="1"/>
</dbReference>
<feature type="domain" description="DEAD-box RNA helicase Q" evidence="11">
    <location>
        <begin position="5"/>
        <end position="33"/>
    </location>
</feature>
<dbReference type="InterPro" id="IPR014001">
    <property type="entry name" value="Helicase_ATP-bd"/>
</dbReference>
<dbReference type="CDD" id="cd00268">
    <property type="entry name" value="DEADc"/>
    <property type="match status" value="1"/>
</dbReference>
<dbReference type="EMBL" id="QQOH01000003">
    <property type="protein sequence ID" value="RDE19739.1"/>
    <property type="molecule type" value="Genomic_DNA"/>
</dbReference>
<evidence type="ECO:0000256" key="5">
    <source>
        <dbReference type="ARBA" id="ARBA00038437"/>
    </source>
</evidence>
<dbReference type="InterPro" id="IPR050079">
    <property type="entry name" value="DEAD_box_RNA_helicase"/>
</dbReference>
<dbReference type="SUPFAM" id="SSF52540">
    <property type="entry name" value="P-loop containing nucleoside triphosphate hydrolases"/>
    <property type="match status" value="1"/>
</dbReference>
<dbReference type="Proteomes" id="UP000253769">
    <property type="component" value="Unassembled WGS sequence"/>
</dbReference>
<keyword evidence="2 7" id="KW-0378">Hydrolase</keyword>
<dbReference type="Pfam" id="PF00271">
    <property type="entry name" value="Helicase_C"/>
    <property type="match status" value="1"/>
</dbReference>
<evidence type="ECO:0000259" key="9">
    <source>
        <dbReference type="PROSITE" id="PS51192"/>
    </source>
</evidence>
<evidence type="ECO:0000256" key="3">
    <source>
        <dbReference type="ARBA" id="ARBA00022806"/>
    </source>
</evidence>
<dbReference type="AlphaFoldDB" id="A0A369WF00"/>
<evidence type="ECO:0000313" key="12">
    <source>
        <dbReference type="EMBL" id="RDE19739.1"/>
    </source>
</evidence>
<dbReference type="OrthoDB" id="9808889at2"/>
<dbReference type="InterPro" id="IPR014014">
    <property type="entry name" value="RNA_helicase_DEAD_Q_motif"/>
</dbReference>
<feature type="domain" description="Helicase C-terminal" evidence="10">
    <location>
        <begin position="238"/>
        <end position="383"/>
    </location>
</feature>
<dbReference type="SMART" id="SM00487">
    <property type="entry name" value="DEXDc"/>
    <property type="match status" value="1"/>
</dbReference>
<dbReference type="GO" id="GO:0016787">
    <property type="term" value="F:hydrolase activity"/>
    <property type="evidence" value="ECO:0007669"/>
    <property type="project" value="UniProtKB-KW"/>
</dbReference>
<dbReference type="PROSITE" id="PS51194">
    <property type="entry name" value="HELICASE_CTER"/>
    <property type="match status" value="1"/>
</dbReference>
<protein>
    <submittedName>
        <fullName evidence="12">ATP-dependent helicase</fullName>
    </submittedName>
</protein>
<feature type="compositionally biased region" description="Basic and acidic residues" evidence="8">
    <location>
        <begin position="409"/>
        <end position="429"/>
    </location>
</feature>
<evidence type="ECO:0000259" key="11">
    <source>
        <dbReference type="PROSITE" id="PS51195"/>
    </source>
</evidence>
<dbReference type="GO" id="GO:0005829">
    <property type="term" value="C:cytosol"/>
    <property type="evidence" value="ECO:0007669"/>
    <property type="project" value="TreeGrafter"/>
</dbReference>
<keyword evidence="4 7" id="KW-0067">ATP-binding</keyword>
<dbReference type="GO" id="GO:0003724">
    <property type="term" value="F:RNA helicase activity"/>
    <property type="evidence" value="ECO:0007669"/>
    <property type="project" value="InterPro"/>
</dbReference>
<gene>
    <name evidence="12" type="ORF">DV711_12735</name>
</gene>
<evidence type="ECO:0000256" key="8">
    <source>
        <dbReference type="SAM" id="MobiDB-lite"/>
    </source>
</evidence>
<dbReference type="InterPro" id="IPR044742">
    <property type="entry name" value="DEAD/DEAH_RhlB"/>
</dbReference>
<evidence type="ECO:0000313" key="13">
    <source>
        <dbReference type="Proteomes" id="UP000253769"/>
    </source>
</evidence>
<dbReference type="PANTHER" id="PTHR47959:SF3">
    <property type="entry name" value="ATP-DEPENDENT RNA HELICASE SRMB"/>
    <property type="match status" value="1"/>
</dbReference>
<dbReference type="CDD" id="cd18787">
    <property type="entry name" value="SF2_C_DEAD"/>
    <property type="match status" value="1"/>
</dbReference>
<evidence type="ECO:0000256" key="7">
    <source>
        <dbReference type="RuleBase" id="RU000492"/>
    </source>
</evidence>
<dbReference type="Pfam" id="PF00270">
    <property type="entry name" value="DEAD"/>
    <property type="match status" value="1"/>
</dbReference>
<comment type="caution">
    <text evidence="12">The sequence shown here is derived from an EMBL/GenBank/DDBJ whole genome shotgun (WGS) entry which is preliminary data.</text>
</comment>
<feature type="short sequence motif" description="Q motif" evidence="6">
    <location>
        <begin position="5"/>
        <end position="33"/>
    </location>
</feature>
<accession>A0A369WF00</accession>
<dbReference type="InterPro" id="IPR027417">
    <property type="entry name" value="P-loop_NTPase"/>
</dbReference>
<dbReference type="InterPro" id="IPR000629">
    <property type="entry name" value="RNA-helicase_DEAD-box_CS"/>
</dbReference>